<feature type="domain" description="Bacterial transcriptional activator" evidence="1">
    <location>
        <begin position="92"/>
        <end position="210"/>
    </location>
</feature>
<proteinExistence type="predicted"/>
<dbReference type="Proteomes" id="UP000580861">
    <property type="component" value="Unassembled WGS sequence"/>
</dbReference>
<evidence type="ECO:0000313" key="3">
    <source>
        <dbReference type="Proteomes" id="UP000580861"/>
    </source>
</evidence>
<dbReference type="SMART" id="SM01043">
    <property type="entry name" value="BTAD"/>
    <property type="match status" value="1"/>
</dbReference>
<dbReference type="PANTHER" id="PTHR47691:SF3">
    <property type="entry name" value="HTH-TYPE TRANSCRIPTIONAL REGULATOR RV0890C-RELATED"/>
    <property type="match status" value="1"/>
</dbReference>
<protein>
    <submittedName>
        <fullName evidence="2">Tetratricopeptide (TPR) repeat protein</fullName>
    </submittedName>
</protein>
<comment type="caution">
    <text evidence="2">The sequence shown here is derived from an EMBL/GenBank/DDBJ whole genome shotgun (WGS) entry which is preliminary data.</text>
</comment>
<dbReference type="Gene3D" id="1.25.40.10">
    <property type="entry name" value="Tetratricopeptide repeat domain"/>
    <property type="match status" value="2"/>
</dbReference>
<dbReference type="GO" id="GO:0043531">
    <property type="term" value="F:ADP binding"/>
    <property type="evidence" value="ECO:0007669"/>
    <property type="project" value="InterPro"/>
</dbReference>
<dbReference type="PRINTS" id="PR00364">
    <property type="entry name" value="DISEASERSIST"/>
</dbReference>
<evidence type="ECO:0000313" key="2">
    <source>
        <dbReference type="EMBL" id="MBB5852304.1"/>
    </source>
</evidence>
<dbReference type="AlphaFoldDB" id="A0A841B1D9"/>
<dbReference type="Gene3D" id="3.40.50.300">
    <property type="entry name" value="P-loop containing nucleotide triphosphate hydrolases"/>
    <property type="match status" value="1"/>
</dbReference>
<keyword evidence="3" id="KW-1185">Reference proteome</keyword>
<dbReference type="RefSeq" id="WP_184894667.1">
    <property type="nucleotide sequence ID" value="NZ_JACHMX010000001.1"/>
</dbReference>
<evidence type="ECO:0000259" key="1">
    <source>
        <dbReference type="SMART" id="SM01043"/>
    </source>
</evidence>
<dbReference type="EMBL" id="JACHMX010000001">
    <property type="protein sequence ID" value="MBB5852304.1"/>
    <property type="molecule type" value="Genomic_DNA"/>
</dbReference>
<dbReference type="InterPro" id="IPR011990">
    <property type="entry name" value="TPR-like_helical_dom_sf"/>
</dbReference>
<organism evidence="2 3">
    <name type="scientific">Amycolatopsis umgeniensis</name>
    <dbReference type="NCBI Taxonomy" id="336628"/>
    <lineage>
        <taxon>Bacteria</taxon>
        <taxon>Bacillati</taxon>
        <taxon>Actinomycetota</taxon>
        <taxon>Actinomycetes</taxon>
        <taxon>Pseudonocardiales</taxon>
        <taxon>Pseudonocardiaceae</taxon>
        <taxon>Amycolatopsis</taxon>
    </lineage>
</organism>
<sequence length="910" mass="98835">MDEPAIDLRILGAVRLTVNGTEIRLEPRQATVLAIIAVAGGEVASEELADRFGVSPPTLRTYRARLRDSAGFELVERNERAMQQLLVAPDAVDLWQFQTRIARCAGLPPHRRLPLLREAVGYWQGPPLAGLDSRWVYDEVAELQSKGRSAYLELIGLSSEHEGPEPAVVHAERAAGLFPDDDEIRAMLWRAWARCGRASAIADDLHRRGKLPLDLGSPSLMVLRGEAETLIAEARRISEAVPARVPNLLPPVRSTVYGRDAELAFLNSLTDKGSGVRVVTVRGLGGLGKTELVVDWAHQVAALFPDGVLFVDLGGFSSSGTVRPEVVLTAFARQLGIPAGEDVLSAYRTAVNTRAILVILDNARDHQHTVELLAAGKQSRTVITTRAAASAPAVAGGRVLALSPISPEASMEVLREAIGAARSEEVPFAAARLMEACGGIPLAVRLVAAQAHLNPGTGLERLLVRLGSASALLAAKPEGETALRDSLALSYAPLSPDAARVLQVIALHPGPEIALEVLLFLSGLPASSAQDAVDELLRGSLLDPLPGDRFRLHDLVRAFARERAAEELSPEEVSAVRGRLLGWLLAAARLCDRALRSGRELPDDLVVADGAPLPDPATEDDGRQWFEAEHDTLLAVLDSPDFLPYDTYRWRLPLALCCYHTRNGPWPTAERLLASAAEITKAELGEPERTRYQAVCHRVLGNIQRKLLKFGAAERSLATSITLAEGIDDPLETANGHQQMCVLQENLTNWEAARRHATVAGRLYEALADERGVAATLPTEIHCHLELGEPERALEREPFAVDLMSRASTPYNRGALHRVLMDCHLRLERFEDAVAHGEAARECYLESGAPTNEVRVLAGLAGAYRAAGRVEDELQALRDFVSCYGRLRQREAEDRRLHTIVRSRLAADSS</sequence>
<dbReference type="InterPro" id="IPR005158">
    <property type="entry name" value="BTAD"/>
</dbReference>
<dbReference type="SUPFAM" id="SSF48452">
    <property type="entry name" value="TPR-like"/>
    <property type="match status" value="2"/>
</dbReference>
<accession>A0A841B1D9</accession>
<gene>
    <name evidence="2" type="ORF">HDA45_002391</name>
</gene>
<dbReference type="InterPro" id="IPR027417">
    <property type="entry name" value="P-loop_NTPase"/>
</dbReference>
<dbReference type="PANTHER" id="PTHR47691">
    <property type="entry name" value="REGULATOR-RELATED"/>
    <property type="match status" value="1"/>
</dbReference>
<dbReference type="Pfam" id="PF03704">
    <property type="entry name" value="BTAD"/>
    <property type="match status" value="1"/>
</dbReference>
<name>A0A841B1D9_9PSEU</name>
<reference evidence="2 3" key="1">
    <citation type="submission" date="2020-08" db="EMBL/GenBank/DDBJ databases">
        <title>Sequencing the genomes of 1000 actinobacteria strains.</title>
        <authorList>
            <person name="Klenk H.-P."/>
        </authorList>
    </citation>
    <scope>NUCLEOTIDE SEQUENCE [LARGE SCALE GENOMIC DNA]</scope>
    <source>
        <strain evidence="2 3">DSM 45272</strain>
    </source>
</reference>
<dbReference type="SUPFAM" id="SSF52540">
    <property type="entry name" value="P-loop containing nucleoside triphosphate hydrolases"/>
    <property type="match status" value="1"/>
</dbReference>